<dbReference type="eggNOG" id="COG2017">
    <property type="taxonomic scope" value="Bacteria"/>
</dbReference>
<dbReference type="Proteomes" id="UP000014174">
    <property type="component" value="Unassembled WGS sequence"/>
</dbReference>
<name>R9GR69_9SPHI</name>
<protein>
    <submittedName>
        <fullName evidence="4">Aldose epimerase family protein</fullName>
    </submittedName>
</protein>
<dbReference type="Gene3D" id="2.70.98.10">
    <property type="match status" value="1"/>
</dbReference>
<evidence type="ECO:0000256" key="3">
    <source>
        <dbReference type="ARBA" id="ARBA00022837"/>
    </source>
</evidence>
<dbReference type="InterPro" id="IPR008183">
    <property type="entry name" value="Aldose_1/G6P_1-epimerase"/>
</dbReference>
<comment type="cofactor">
    <cofactor evidence="1">
        <name>Ca(2+)</name>
        <dbReference type="ChEBI" id="CHEBI:29108"/>
    </cofactor>
</comment>
<dbReference type="GO" id="GO:0030246">
    <property type="term" value="F:carbohydrate binding"/>
    <property type="evidence" value="ECO:0007669"/>
    <property type="project" value="InterPro"/>
</dbReference>
<dbReference type="RefSeq" id="WP_016195992.1">
    <property type="nucleotide sequence ID" value="NZ_AQPN01000099.1"/>
</dbReference>
<dbReference type="InterPro" id="IPR014718">
    <property type="entry name" value="GH-type_carb-bd"/>
</dbReference>
<dbReference type="EMBL" id="AQPN01000099">
    <property type="protein sequence ID" value="EOR94045.1"/>
    <property type="molecule type" value="Genomic_DNA"/>
</dbReference>
<dbReference type="CDD" id="cd09024">
    <property type="entry name" value="Aldose_epim_lacX"/>
    <property type="match status" value="1"/>
</dbReference>
<dbReference type="OrthoDB" id="9795355at2"/>
<organism evidence="4 5">
    <name type="scientific">Arcticibacter svalbardensis MN12-7</name>
    <dbReference type="NCBI Taxonomy" id="1150600"/>
    <lineage>
        <taxon>Bacteria</taxon>
        <taxon>Pseudomonadati</taxon>
        <taxon>Bacteroidota</taxon>
        <taxon>Sphingobacteriia</taxon>
        <taxon>Sphingobacteriales</taxon>
        <taxon>Sphingobacteriaceae</taxon>
        <taxon>Arcticibacter</taxon>
    </lineage>
</organism>
<proteinExistence type="predicted"/>
<gene>
    <name evidence="4" type="ORF">ADIARSV_2761</name>
</gene>
<evidence type="ECO:0000256" key="2">
    <source>
        <dbReference type="ARBA" id="ARBA00011245"/>
    </source>
</evidence>
<keyword evidence="3" id="KW-0106">Calcium</keyword>
<dbReference type="InterPro" id="IPR011013">
    <property type="entry name" value="Gal_mutarotase_sf_dom"/>
</dbReference>
<comment type="subunit">
    <text evidence="2">Monomer.</text>
</comment>
<keyword evidence="5" id="KW-1185">Reference proteome</keyword>
<dbReference type="PANTHER" id="PTHR11122:SF13">
    <property type="entry name" value="GLUCOSE-6-PHOSPHATE 1-EPIMERASE"/>
    <property type="match status" value="1"/>
</dbReference>
<dbReference type="PANTHER" id="PTHR11122">
    <property type="entry name" value="APOSPORY-ASSOCIATED PROTEIN C-RELATED"/>
    <property type="match status" value="1"/>
</dbReference>
<evidence type="ECO:0000313" key="5">
    <source>
        <dbReference type="Proteomes" id="UP000014174"/>
    </source>
</evidence>
<reference evidence="4 5" key="1">
    <citation type="journal article" date="2013" name="Genome Announc.">
        <title>Draft Genome Sequence of Arcticibacter svalbardensis Strain MN12-7T, a Member of the Family Sphingobacteriaceae Isolated from an Arctic Soil Sample.</title>
        <authorList>
            <person name="Shivaji S."/>
            <person name="Ara S."/>
            <person name="Prasad S."/>
            <person name="Manasa B.P."/>
            <person name="Begum Z."/>
            <person name="Singh A."/>
            <person name="Kumar Pinnaka A."/>
        </authorList>
    </citation>
    <scope>NUCLEOTIDE SEQUENCE [LARGE SCALE GENOMIC DNA]</scope>
    <source>
        <strain evidence="4 5">MN12-7</strain>
    </source>
</reference>
<dbReference type="SUPFAM" id="SSF74650">
    <property type="entry name" value="Galactose mutarotase-like"/>
    <property type="match status" value="1"/>
</dbReference>
<dbReference type="Pfam" id="PF01263">
    <property type="entry name" value="Aldose_epim"/>
    <property type="match status" value="1"/>
</dbReference>
<evidence type="ECO:0000256" key="1">
    <source>
        <dbReference type="ARBA" id="ARBA00001913"/>
    </source>
</evidence>
<comment type="caution">
    <text evidence="4">The sequence shown here is derived from an EMBL/GenBank/DDBJ whole genome shotgun (WGS) entry which is preliminary data.</text>
</comment>
<evidence type="ECO:0000313" key="4">
    <source>
        <dbReference type="EMBL" id="EOR94045.1"/>
    </source>
</evidence>
<dbReference type="AlphaFoldDB" id="R9GR69"/>
<accession>R9GR69</accession>
<dbReference type="STRING" id="1150600.ADIARSV_2761"/>
<dbReference type="InterPro" id="IPR037481">
    <property type="entry name" value="LacX"/>
</dbReference>
<dbReference type="GO" id="GO:0005975">
    <property type="term" value="P:carbohydrate metabolic process"/>
    <property type="evidence" value="ECO:0007669"/>
    <property type="project" value="InterPro"/>
</dbReference>
<dbReference type="GO" id="GO:0016853">
    <property type="term" value="F:isomerase activity"/>
    <property type="evidence" value="ECO:0007669"/>
    <property type="project" value="InterPro"/>
</dbReference>
<sequence>MITLENDDFKADIYPFGAELHSLYSKKNKIEYLWDGNPEFWPRHSPVLFPIVGGLIDDAFLYKGTKYTLAKHGFARDTEFEVESSSADKATFLLKSNEETLKVYPFAFELRLIYTLTDSEVTLTYEVTNPAKEPMYFSIGAHPAFKVPLTDGTYEDHALVFSEEENSDRWVIDGNYLTEPVKYIDHQSKINLTHDLFYKDALVFKDLKSTSISIVNNKNAHGLKHTFKGFPYMGIWSATDANFVCIEPWCGIPDGYKHDQQLESKEGINKLDGGEKWSASWSVACF</sequence>